<evidence type="ECO:0000313" key="3">
    <source>
        <dbReference type="Proteomes" id="UP000249248"/>
    </source>
</evidence>
<organism evidence="2 3">
    <name type="scientific">Putridiphycobacter roseus</name>
    <dbReference type="NCBI Taxonomy" id="2219161"/>
    <lineage>
        <taxon>Bacteria</taxon>
        <taxon>Pseudomonadati</taxon>
        <taxon>Bacteroidota</taxon>
        <taxon>Flavobacteriia</taxon>
        <taxon>Flavobacteriales</taxon>
        <taxon>Crocinitomicaceae</taxon>
        <taxon>Putridiphycobacter</taxon>
    </lineage>
</organism>
<evidence type="ECO:0000256" key="1">
    <source>
        <dbReference type="SAM" id="Phobius"/>
    </source>
</evidence>
<protein>
    <submittedName>
        <fullName evidence="2">Uncharacterized protein</fullName>
    </submittedName>
</protein>
<gene>
    <name evidence="2" type="ORF">DNU06_15840</name>
</gene>
<keyword evidence="1" id="KW-1133">Transmembrane helix</keyword>
<dbReference type="RefSeq" id="WP_111064481.1">
    <property type="nucleotide sequence ID" value="NZ_JBHUCU010000016.1"/>
</dbReference>
<feature type="transmembrane region" description="Helical" evidence="1">
    <location>
        <begin position="39"/>
        <end position="56"/>
    </location>
</feature>
<dbReference type="EMBL" id="QKSB01000015">
    <property type="protein sequence ID" value="PZE15851.1"/>
    <property type="molecule type" value="Genomic_DNA"/>
</dbReference>
<dbReference type="AlphaFoldDB" id="A0A2W1MZ52"/>
<accession>A0A2W1MZ52</accession>
<feature type="transmembrane region" description="Helical" evidence="1">
    <location>
        <begin position="12"/>
        <end position="33"/>
    </location>
</feature>
<reference evidence="2 3" key="1">
    <citation type="submission" date="2018-06" db="EMBL/GenBank/DDBJ databases">
        <title>The draft genome sequence of Crocinitomix sp. SM1701.</title>
        <authorList>
            <person name="Zhang X."/>
        </authorList>
    </citation>
    <scope>NUCLEOTIDE SEQUENCE [LARGE SCALE GENOMIC DNA]</scope>
    <source>
        <strain evidence="2 3">SM1701</strain>
    </source>
</reference>
<comment type="caution">
    <text evidence="2">The sequence shown here is derived from an EMBL/GenBank/DDBJ whole genome shotgun (WGS) entry which is preliminary data.</text>
</comment>
<dbReference type="Proteomes" id="UP000249248">
    <property type="component" value="Unassembled WGS sequence"/>
</dbReference>
<proteinExistence type="predicted"/>
<sequence>MTEQKNIVNVHYSINVTLFFILMSLIFITLIILNSASEWIHPIMLIVMIYGLISSYKKVYFSIDLETKKLTTMALLGPLKKEYSFDKIVIKKNKIYRSLAGVEKSIPSSNLFCNTTDYKNLREKIENNKT</sequence>
<keyword evidence="3" id="KW-1185">Reference proteome</keyword>
<name>A0A2W1MZ52_9FLAO</name>
<evidence type="ECO:0000313" key="2">
    <source>
        <dbReference type="EMBL" id="PZE15851.1"/>
    </source>
</evidence>
<keyword evidence="1" id="KW-0472">Membrane</keyword>
<keyword evidence="1" id="KW-0812">Transmembrane</keyword>